<sequence length="94" mass="10872">MQKLMQTRLFRLLSKPSQEEQYISQLEESCDEFALKLLTRLQFATTHMELYYSLGFVHLKLTGFCELLSGEKGKKCFKDCNEGSVFGWAEYAGT</sequence>
<reference evidence="1" key="1">
    <citation type="submission" date="2016-04" db="EMBL/GenBank/DDBJ databases">
        <authorList>
            <person name="Evans L.H."/>
            <person name="Alamgir A."/>
            <person name="Owens N."/>
            <person name="Weber N.D."/>
            <person name="Virtaneva K."/>
            <person name="Barbian K."/>
            <person name="Babar A."/>
            <person name="Rosenke K."/>
        </authorList>
    </citation>
    <scope>NUCLEOTIDE SEQUENCE</scope>
    <source>
        <strain evidence="1">86-1</strain>
    </source>
</reference>
<dbReference type="EMBL" id="FLUM01000002">
    <property type="protein sequence ID" value="SBW00458.1"/>
    <property type="molecule type" value="Genomic_DNA"/>
</dbReference>
<protein>
    <submittedName>
        <fullName evidence="1">Uncharacterized protein</fullName>
    </submittedName>
</protein>
<proteinExistence type="predicted"/>
<organism evidence="1">
    <name type="scientific">uncultured Dysgonomonas sp</name>
    <dbReference type="NCBI Taxonomy" id="206096"/>
    <lineage>
        <taxon>Bacteria</taxon>
        <taxon>Pseudomonadati</taxon>
        <taxon>Bacteroidota</taxon>
        <taxon>Bacteroidia</taxon>
        <taxon>Bacteroidales</taxon>
        <taxon>Dysgonomonadaceae</taxon>
        <taxon>Dysgonomonas</taxon>
        <taxon>environmental samples</taxon>
    </lineage>
</organism>
<gene>
    <name evidence="1" type="ORF">KL86DYS1_20199</name>
</gene>
<accession>A0A212JM27</accession>
<dbReference type="AlphaFoldDB" id="A0A212JM27"/>
<name>A0A212JM27_9BACT</name>
<evidence type="ECO:0000313" key="1">
    <source>
        <dbReference type="EMBL" id="SBW00458.1"/>
    </source>
</evidence>